<proteinExistence type="predicted"/>
<accession>A0A5J4RWG6</accession>
<name>A0A5J4RWG6_9ZZZZ</name>
<evidence type="ECO:0000313" key="1">
    <source>
        <dbReference type="EMBL" id="KAA6337273.1"/>
    </source>
</evidence>
<dbReference type="EMBL" id="SNRY01000714">
    <property type="protein sequence ID" value="KAA6337273.1"/>
    <property type="molecule type" value="Genomic_DNA"/>
</dbReference>
<sequence length="29" mass="3607">MMSGQQRYAFDIPRMAKYNYKKGNYNFHF</sequence>
<comment type="caution">
    <text evidence="1">The sequence shown here is derived from an EMBL/GenBank/DDBJ whole genome shotgun (WGS) entry which is preliminary data.</text>
</comment>
<reference evidence="1" key="1">
    <citation type="submission" date="2019-03" db="EMBL/GenBank/DDBJ databases">
        <title>Single cell metagenomics reveals metabolic interactions within the superorganism composed of flagellate Streblomastix strix and complex community of Bacteroidetes bacteria on its surface.</title>
        <authorList>
            <person name="Treitli S.C."/>
            <person name="Kolisko M."/>
            <person name="Husnik F."/>
            <person name="Keeling P."/>
            <person name="Hampl V."/>
        </authorList>
    </citation>
    <scope>NUCLEOTIDE SEQUENCE</scope>
    <source>
        <strain evidence="1">STM</strain>
    </source>
</reference>
<gene>
    <name evidence="1" type="ORF">EZS27_014633</name>
</gene>
<dbReference type="AlphaFoldDB" id="A0A5J4RWG6"/>
<organism evidence="1">
    <name type="scientific">termite gut metagenome</name>
    <dbReference type="NCBI Taxonomy" id="433724"/>
    <lineage>
        <taxon>unclassified sequences</taxon>
        <taxon>metagenomes</taxon>
        <taxon>organismal metagenomes</taxon>
    </lineage>
</organism>
<protein>
    <submittedName>
        <fullName evidence="1">Uncharacterized protein</fullName>
    </submittedName>
</protein>